<gene>
    <name evidence="1" type="ORF">GH815_00855</name>
</gene>
<reference evidence="1 2" key="1">
    <citation type="submission" date="2019-11" db="EMBL/GenBank/DDBJ databases">
        <title>Draft Whole-Genome sequence of the marine photosynthetic bacterium Rhodovulum strictum DSM 11289.</title>
        <authorList>
            <person name="Kyndt J.A."/>
            <person name="Meyer T.E."/>
        </authorList>
    </citation>
    <scope>NUCLEOTIDE SEQUENCE [LARGE SCALE GENOMIC DNA]</scope>
    <source>
        <strain evidence="1 2">DSM 11289</strain>
    </source>
</reference>
<accession>A0A844BEW0</accession>
<comment type="caution">
    <text evidence="1">The sequence shown here is derived from an EMBL/GenBank/DDBJ whole genome shotgun (WGS) entry which is preliminary data.</text>
</comment>
<evidence type="ECO:0000313" key="1">
    <source>
        <dbReference type="EMBL" id="MRH19523.1"/>
    </source>
</evidence>
<organism evidence="1 2">
    <name type="scientific">Rhodovulum strictum</name>
    <dbReference type="NCBI Taxonomy" id="58314"/>
    <lineage>
        <taxon>Bacteria</taxon>
        <taxon>Pseudomonadati</taxon>
        <taxon>Pseudomonadota</taxon>
        <taxon>Alphaproteobacteria</taxon>
        <taxon>Rhodobacterales</taxon>
        <taxon>Paracoccaceae</taxon>
        <taxon>Rhodovulum</taxon>
    </lineage>
</organism>
<dbReference type="EMBL" id="WJPO01000001">
    <property type="protein sequence ID" value="MRH19523.1"/>
    <property type="molecule type" value="Genomic_DNA"/>
</dbReference>
<dbReference type="OrthoDB" id="7857877at2"/>
<name>A0A844BEW0_9RHOB</name>
<proteinExistence type="predicted"/>
<sequence length="108" mass="10879">MLCSDSDLPVPPQEALDAVCLRGARLLTGPIPAAAEAALAAPVFEAVAVQGGRIEVFLRSPDAPDEALCGVLEASADPDAALDVLRGGIDAILTEDAAHPVAASPRGQ</sequence>
<dbReference type="AlphaFoldDB" id="A0A844BEW0"/>
<dbReference type="Proteomes" id="UP000466730">
    <property type="component" value="Unassembled WGS sequence"/>
</dbReference>
<protein>
    <submittedName>
        <fullName evidence="1">Uncharacterized protein</fullName>
    </submittedName>
</protein>
<dbReference type="RefSeq" id="WP_153746840.1">
    <property type="nucleotide sequence ID" value="NZ_BAAADI010000002.1"/>
</dbReference>
<keyword evidence="2" id="KW-1185">Reference proteome</keyword>
<evidence type="ECO:0000313" key="2">
    <source>
        <dbReference type="Proteomes" id="UP000466730"/>
    </source>
</evidence>